<evidence type="ECO:0000313" key="9">
    <source>
        <dbReference type="Proteomes" id="UP000249354"/>
    </source>
</evidence>
<comment type="subcellular location">
    <subcellularLocation>
        <location evidence="1 6">Cell membrane</location>
        <topology evidence="1 6">Multi-pass membrane protein</topology>
    </subcellularLocation>
</comment>
<gene>
    <name evidence="8" type="ORF">DCF25_08620</name>
</gene>
<dbReference type="Proteomes" id="UP000249354">
    <property type="component" value="Unassembled WGS sequence"/>
</dbReference>
<name>A0A2W4UJJ5_9CYAN</name>
<dbReference type="AlphaFoldDB" id="A0A2W4UJJ5"/>
<feature type="transmembrane region" description="Helical" evidence="6">
    <location>
        <begin position="199"/>
        <end position="218"/>
    </location>
</feature>
<reference evidence="8 9" key="2">
    <citation type="submission" date="2018-06" db="EMBL/GenBank/DDBJ databases">
        <title>Metagenomic assembly of (sub)arctic Cyanobacteria and their associated microbiome from non-axenic cultures.</title>
        <authorList>
            <person name="Baurain D."/>
        </authorList>
    </citation>
    <scope>NUCLEOTIDE SEQUENCE [LARGE SCALE GENOMIC DNA]</scope>
    <source>
        <strain evidence="8">ULC129bin1</strain>
    </source>
</reference>
<evidence type="ECO:0000259" key="7">
    <source>
        <dbReference type="Pfam" id="PF09335"/>
    </source>
</evidence>
<dbReference type="PANTHER" id="PTHR12677">
    <property type="entry name" value="GOLGI APPARATUS MEMBRANE PROTEIN TVP38-RELATED"/>
    <property type="match status" value="1"/>
</dbReference>
<keyword evidence="2 6" id="KW-1003">Cell membrane</keyword>
<feature type="transmembrane region" description="Helical" evidence="6">
    <location>
        <begin position="84"/>
        <end position="106"/>
    </location>
</feature>
<protein>
    <recommendedName>
        <fullName evidence="6">TVP38/TMEM64 family membrane protein</fullName>
    </recommendedName>
</protein>
<dbReference type="InterPro" id="IPR015414">
    <property type="entry name" value="TMEM64"/>
</dbReference>
<dbReference type="InterPro" id="IPR032816">
    <property type="entry name" value="VTT_dom"/>
</dbReference>
<evidence type="ECO:0000256" key="1">
    <source>
        <dbReference type="ARBA" id="ARBA00004651"/>
    </source>
</evidence>
<comment type="similarity">
    <text evidence="6">Belongs to the TVP38/TMEM64 family.</text>
</comment>
<dbReference type="Pfam" id="PF09335">
    <property type="entry name" value="VTT_dom"/>
    <property type="match status" value="1"/>
</dbReference>
<evidence type="ECO:0000256" key="3">
    <source>
        <dbReference type="ARBA" id="ARBA00022692"/>
    </source>
</evidence>
<organism evidence="8 9">
    <name type="scientific">Leptolyngbya foveolarum</name>
    <dbReference type="NCBI Taxonomy" id="47253"/>
    <lineage>
        <taxon>Bacteria</taxon>
        <taxon>Bacillati</taxon>
        <taxon>Cyanobacteriota</taxon>
        <taxon>Cyanophyceae</taxon>
        <taxon>Leptolyngbyales</taxon>
        <taxon>Leptolyngbyaceae</taxon>
        <taxon>Leptolyngbya group</taxon>
        <taxon>Leptolyngbya</taxon>
    </lineage>
</organism>
<evidence type="ECO:0000256" key="4">
    <source>
        <dbReference type="ARBA" id="ARBA00022989"/>
    </source>
</evidence>
<dbReference type="GO" id="GO:0005886">
    <property type="term" value="C:plasma membrane"/>
    <property type="evidence" value="ECO:0007669"/>
    <property type="project" value="UniProtKB-SubCell"/>
</dbReference>
<reference evidence="9" key="1">
    <citation type="submission" date="2018-04" db="EMBL/GenBank/DDBJ databases">
        <authorList>
            <person name="Cornet L."/>
        </authorList>
    </citation>
    <scope>NUCLEOTIDE SEQUENCE [LARGE SCALE GENOMIC DNA]</scope>
</reference>
<feature type="transmembrane region" description="Helical" evidence="6">
    <location>
        <begin position="167"/>
        <end position="187"/>
    </location>
</feature>
<accession>A0A2W4UJJ5</accession>
<proteinExistence type="inferred from homology"/>
<comment type="caution">
    <text evidence="6">Lacks conserved residue(s) required for the propagation of feature annotation.</text>
</comment>
<evidence type="ECO:0000256" key="6">
    <source>
        <dbReference type="RuleBase" id="RU366058"/>
    </source>
</evidence>
<sequence>MKTTQKFGLLFLSAIALTLLISSQTRQSLAPLLDPQTLTGVFAHTDTAFPIRSVSLFLAAHIIANAIGIPGTVFVVVGGAVYGLWWGTLWSVIGATLGAIAAFWLARYFLHNWFSARFKHNVYIQKISHTLCKKGLSCVLTIRFSPVSPFNLVNFALGLTPVSVRNYALGTLIGIIPGTLIYTWLGVTGAEALSGGQLLPLFCCLGVLALISAVPLIISRSQFSS</sequence>
<evidence type="ECO:0000256" key="2">
    <source>
        <dbReference type="ARBA" id="ARBA00022475"/>
    </source>
</evidence>
<evidence type="ECO:0000256" key="5">
    <source>
        <dbReference type="ARBA" id="ARBA00023136"/>
    </source>
</evidence>
<keyword evidence="3 6" id="KW-0812">Transmembrane</keyword>
<feature type="domain" description="VTT" evidence="7">
    <location>
        <begin position="69"/>
        <end position="186"/>
    </location>
</feature>
<dbReference type="EMBL" id="QBMC01000045">
    <property type="protein sequence ID" value="PZO19367.1"/>
    <property type="molecule type" value="Genomic_DNA"/>
</dbReference>
<keyword evidence="5 6" id="KW-0472">Membrane</keyword>
<dbReference type="PANTHER" id="PTHR12677:SF59">
    <property type="entry name" value="GOLGI APPARATUS MEMBRANE PROTEIN TVP38-RELATED"/>
    <property type="match status" value="1"/>
</dbReference>
<keyword evidence="4 6" id="KW-1133">Transmembrane helix</keyword>
<comment type="caution">
    <text evidence="8">The sequence shown here is derived from an EMBL/GenBank/DDBJ whole genome shotgun (WGS) entry which is preliminary data.</text>
</comment>
<evidence type="ECO:0000313" key="8">
    <source>
        <dbReference type="EMBL" id="PZO19367.1"/>
    </source>
</evidence>
<feature type="transmembrane region" description="Helical" evidence="6">
    <location>
        <begin position="51"/>
        <end position="77"/>
    </location>
</feature>